<keyword evidence="2" id="KW-1185">Reference proteome</keyword>
<protein>
    <submittedName>
        <fullName evidence="1">Phosphatidylserine decarboxylase</fullName>
    </submittedName>
</protein>
<dbReference type="Proteomes" id="UP001497680">
    <property type="component" value="Unassembled WGS sequence"/>
</dbReference>
<evidence type="ECO:0000313" key="1">
    <source>
        <dbReference type="EMBL" id="KAI6083726.1"/>
    </source>
</evidence>
<evidence type="ECO:0000313" key="2">
    <source>
        <dbReference type="Proteomes" id="UP001497680"/>
    </source>
</evidence>
<reference evidence="1 2" key="1">
    <citation type="journal article" date="2022" name="New Phytol.">
        <title>Ecological generalism drives hyperdiversity of secondary metabolite gene clusters in xylarialean endophytes.</title>
        <authorList>
            <person name="Franco M.E.E."/>
            <person name="Wisecaver J.H."/>
            <person name="Arnold A.E."/>
            <person name="Ju Y.M."/>
            <person name="Slot J.C."/>
            <person name="Ahrendt S."/>
            <person name="Moore L.P."/>
            <person name="Eastman K.E."/>
            <person name="Scott K."/>
            <person name="Konkel Z."/>
            <person name="Mondo S.J."/>
            <person name="Kuo A."/>
            <person name="Hayes R.D."/>
            <person name="Haridas S."/>
            <person name="Andreopoulos B."/>
            <person name="Riley R."/>
            <person name="LaButti K."/>
            <person name="Pangilinan J."/>
            <person name="Lipzen A."/>
            <person name="Amirebrahimi M."/>
            <person name="Yan J."/>
            <person name="Adam C."/>
            <person name="Keymanesh K."/>
            <person name="Ng V."/>
            <person name="Louie K."/>
            <person name="Northen T."/>
            <person name="Drula E."/>
            <person name="Henrissat B."/>
            <person name="Hsieh H.M."/>
            <person name="Youens-Clark K."/>
            <person name="Lutzoni F."/>
            <person name="Miadlikowska J."/>
            <person name="Eastwood D.C."/>
            <person name="Hamelin R.C."/>
            <person name="Grigoriev I.V."/>
            <person name="U'Ren J.M."/>
        </authorList>
    </citation>
    <scope>NUCLEOTIDE SEQUENCE [LARGE SCALE GENOMIC DNA]</scope>
    <source>
        <strain evidence="1 2">ER1909</strain>
    </source>
</reference>
<proteinExistence type="predicted"/>
<accession>A0ACC0CTG6</accession>
<name>A0ACC0CTG6_9PEZI</name>
<organism evidence="1 2">
    <name type="scientific">Hypoxylon rubiginosum</name>
    <dbReference type="NCBI Taxonomy" id="110542"/>
    <lineage>
        <taxon>Eukaryota</taxon>
        <taxon>Fungi</taxon>
        <taxon>Dikarya</taxon>
        <taxon>Ascomycota</taxon>
        <taxon>Pezizomycotina</taxon>
        <taxon>Sordariomycetes</taxon>
        <taxon>Xylariomycetidae</taxon>
        <taxon>Xylariales</taxon>
        <taxon>Hypoxylaceae</taxon>
        <taxon>Hypoxylon</taxon>
    </lineage>
</organism>
<dbReference type="EMBL" id="MU394347">
    <property type="protein sequence ID" value="KAI6083726.1"/>
    <property type="molecule type" value="Genomic_DNA"/>
</dbReference>
<comment type="caution">
    <text evidence="1">The sequence shown here is derived from an EMBL/GenBank/DDBJ whole genome shotgun (WGS) entry which is preliminary data.</text>
</comment>
<sequence>MYQPIVQELVGQIRSKPQWREKFELAVKAAAERAPGDMPGISALGDFYKFIDALLKWAPFEGPGGREIHHKLCIFYFVFGQDAVYDLQTPILPEQAGKELSWLSDWLVRYARTMGTFLDSPASLTPETLATFRAAPNYRMEHYLEPRGGWKTFNHFFARNTKPGYRAIANIDDARTIVSPADSAYENKWPVDEDSCVDIKGLKWPISELLKDSEYDDKFKGGIFMHSFLGPNDYHRVHAPVGGKVLEARLIKGQVYFEVTVDNEGQLHSCRKTLSSSNTAGYQFCQMRGLLVLETKIGLVAVLPIGMAQVSSVILTAEKGRTLFKGEEVAYFQFGGSDVVMVFQASSNVQFTATPGVHYDMGETIATAGV</sequence>
<gene>
    <name evidence="1" type="ORF">F4821DRAFT_183259</name>
</gene>